<comment type="caution">
    <text evidence="1">The sequence shown here is derived from an EMBL/GenBank/DDBJ whole genome shotgun (WGS) entry which is preliminary data.</text>
</comment>
<dbReference type="EMBL" id="AWSV01000052">
    <property type="protein sequence ID" value="ERI86601.1"/>
    <property type="molecule type" value="Genomic_DNA"/>
</dbReference>
<accession>U2E2R7</accession>
<reference evidence="1 2" key="1">
    <citation type="submission" date="2013-08" db="EMBL/GenBank/DDBJ databases">
        <authorList>
            <person name="Weinstock G."/>
            <person name="Sodergren E."/>
            <person name="Wylie T."/>
            <person name="Fulton L."/>
            <person name="Fulton R."/>
            <person name="Fronick C."/>
            <person name="O'Laughlin M."/>
            <person name="Godfrey J."/>
            <person name="Miner T."/>
            <person name="Herter B."/>
            <person name="Appelbaum E."/>
            <person name="Cordes M."/>
            <person name="Lek S."/>
            <person name="Wollam A."/>
            <person name="Pepin K.H."/>
            <person name="Palsikar V.B."/>
            <person name="Mitreva M."/>
            <person name="Wilson R.K."/>
        </authorList>
    </citation>
    <scope>NUCLEOTIDE SEQUENCE [LARGE SCALE GENOMIC DNA]</scope>
    <source>
        <strain evidence="1 2">F0041</strain>
    </source>
</reference>
<dbReference type="Proteomes" id="UP000016496">
    <property type="component" value="Unassembled WGS sequence"/>
</dbReference>
<organism evidence="1 2">
    <name type="scientific">Bacteroides pyogenes F0041</name>
    <dbReference type="NCBI Taxonomy" id="1321819"/>
    <lineage>
        <taxon>Bacteria</taxon>
        <taxon>Pseudomonadati</taxon>
        <taxon>Bacteroidota</taxon>
        <taxon>Bacteroidia</taxon>
        <taxon>Bacteroidales</taxon>
        <taxon>Bacteroidaceae</taxon>
        <taxon>Bacteroides</taxon>
    </lineage>
</organism>
<name>U2E2R7_9BACE</name>
<gene>
    <name evidence="1" type="ORF">HMPREF1981_00832</name>
</gene>
<proteinExistence type="predicted"/>
<evidence type="ECO:0000313" key="2">
    <source>
        <dbReference type="Proteomes" id="UP000016496"/>
    </source>
</evidence>
<sequence>MKIEFSIPRVVPFRNRFLVIILSFFIRREKRARLIMVSMSANPYSEGYFLLQ</sequence>
<dbReference type="HOGENOM" id="CLU_3076898_0_0_10"/>
<protein>
    <submittedName>
        <fullName evidence="1">Uncharacterized protein</fullName>
    </submittedName>
</protein>
<dbReference type="AlphaFoldDB" id="U2E2R7"/>
<evidence type="ECO:0000313" key="1">
    <source>
        <dbReference type="EMBL" id="ERI86601.1"/>
    </source>
</evidence>